<feature type="compositionally biased region" description="Polar residues" evidence="1">
    <location>
        <begin position="390"/>
        <end position="403"/>
    </location>
</feature>
<feature type="compositionally biased region" description="Polar residues" evidence="1">
    <location>
        <begin position="342"/>
        <end position="352"/>
    </location>
</feature>
<feature type="region of interest" description="Disordered" evidence="1">
    <location>
        <begin position="67"/>
        <end position="173"/>
    </location>
</feature>
<dbReference type="EMBL" id="JBHFFA010000003">
    <property type="protein sequence ID" value="KAL2634591.1"/>
    <property type="molecule type" value="Genomic_DNA"/>
</dbReference>
<protein>
    <submittedName>
        <fullName evidence="2">Uncharacterized protein</fullName>
    </submittedName>
</protein>
<evidence type="ECO:0000313" key="3">
    <source>
        <dbReference type="Proteomes" id="UP001605036"/>
    </source>
</evidence>
<evidence type="ECO:0000313" key="2">
    <source>
        <dbReference type="EMBL" id="KAL2634591.1"/>
    </source>
</evidence>
<feature type="compositionally biased region" description="Low complexity" evidence="1">
    <location>
        <begin position="379"/>
        <end position="389"/>
    </location>
</feature>
<proteinExistence type="predicted"/>
<feature type="compositionally biased region" description="Polar residues" evidence="1">
    <location>
        <begin position="89"/>
        <end position="100"/>
    </location>
</feature>
<accession>A0ABD1YV00</accession>
<comment type="caution">
    <text evidence="2">The sequence shown here is derived from an EMBL/GenBank/DDBJ whole genome shotgun (WGS) entry which is preliminary data.</text>
</comment>
<dbReference type="Proteomes" id="UP001605036">
    <property type="component" value="Unassembled WGS sequence"/>
</dbReference>
<organism evidence="2 3">
    <name type="scientific">Riccia fluitans</name>
    <dbReference type="NCBI Taxonomy" id="41844"/>
    <lineage>
        <taxon>Eukaryota</taxon>
        <taxon>Viridiplantae</taxon>
        <taxon>Streptophyta</taxon>
        <taxon>Embryophyta</taxon>
        <taxon>Marchantiophyta</taxon>
        <taxon>Marchantiopsida</taxon>
        <taxon>Marchantiidae</taxon>
        <taxon>Marchantiales</taxon>
        <taxon>Ricciaceae</taxon>
        <taxon>Riccia</taxon>
    </lineage>
</organism>
<gene>
    <name evidence="2" type="ORF">R1flu_006070</name>
</gene>
<feature type="compositionally biased region" description="Low complexity" evidence="1">
    <location>
        <begin position="75"/>
        <end position="84"/>
    </location>
</feature>
<name>A0ABD1YV00_9MARC</name>
<sequence>MLCEAAHSFQEIEFACFPRTDFAREWQRGVTLATKNAVSEPANLFVEDEGSARLIVKRVRFDLSLEGTDEEASEGDSVSSPSSGGRQGDQNGSTNSSTSGMKEGLEFFTTSTATQKDPSEVGNSRRDDSSDPRQSGNSEDIFNYQPQPTTTHGEIKGIQEPSEGPIGSVDTPTYEFSKECGQVEDRPISALTTHMYNLKKASDEVERQVMPVPLHGYHLQAVHKELDDGPAISVDSAQYNFLDVPEQDTDKRVSPQVPGSYGSFTGDIDLHGNIQQQNEILGLIPQILSQEFEFREFQSEPDRYDKEFKGVSERYSQDFKGKPERREFKVLTERKNEAENKVQPTHVTQDSNFYKEKAHNQRRSRPANLQVPPKKTSPEKSSPGKTSPETTSPTNRATPSSQDWYFRRHRSRKARRKVKHTDLLTESEQFISRNWLTLGRPFIWSSRNTEIAEILTESADLQTPKLQVLKSGKTVEESRRCSSLCGRG</sequence>
<reference evidence="2 3" key="1">
    <citation type="submission" date="2024-09" db="EMBL/GenBank/DDBJ databases">
        <title>Chromosome-scale assembly of Riccia fluitans.</title>
        <authorList>
            <person name="Paukszto L."/>
            <person name="Sawicki J."/>
            <person name="Karawczyk K."/>
            <person name="Piernik-Szablinska J."/>
            <person name="Szczecinska M."/>
            <person name="Mazdziarz M."/>
        </authorList>
    </citation>
    <scope>NUCLEOTIDE SEQUENCE [LARGE SCALE GENOMIC DNA]</scope>
    <source>
        <strain evidence="2">Rf_01</strain>
        <tissue evidence="2">Aerial parts of the thallus</tissue>
    </source>
</reference>
<keyword evidence="3" id="KW-1185">Reference proteome</keyword>
<feature type="region of interest" description="Disordered" evidence="1">
    <location>
        <begin position="332"/>
        <end position="412"/>
    </location>
</feature>
<feature type="compositionally biased region" description="Basic and acidic residues" evidence="1">
    <location>
        <begin position="117"/>
        <end position="131"/>
    </location>
</feature>
<dbReference type="AlphaFoldDB" id="A0ABD1YV00"/>
<feature type="compositionally biased region" description="Polar residues" evidence="1">
    <location>
        <begin position="134"/>
        <end position="152"/>
    </location>
</feature>
<evidence type="ECO:0000256" key="1">
    <source>
        <dbReference type="SAM" id="MobiDB-lite"/>
    </source>
</evidence>